<evidence type="ECO:0000256" key="7">
    <source>
        <dbReference type="ARBA" id="ARBA00038093"/>
    </source>
</evidence>
<keyword evidence="3 8" id="KW-0540">Nuclease</keyword>
<evidence type="ECO:0000313" key="10">
    <source>
        <dbReference type="EMBL" id="GAA2111940.1"/>
    </source>
</evidence>
<comment type="cofactor">
    <cofactor evidence="1 8">
        <name>Mg(2+)</name>
        <dbReference type="ChEBI" id="CHEBI:18420"/>
    </cofactor>
</comment>
<reference evidence="10 11" key="1">
    <citation type="journal article" date="2019" name="Int. J. Syst. Evol. Microbiol.">
        <title>The Global Catalogue of Microorganisms (GCM) 10K type strain sequencing project: providing services to taxonomists for standard genome sequencing and annotation.</title>
        <authorList>
            <consortium name="The Broad Institute Genomics Platform"/>
            <consortium name="The Broad Institute Genome Sequencing Center for Infectious Disease"/>
            <person name="Wu L."/>
            <person name="Ma J."/>
        </authorList>
    </citation>
    <scope>NUCLEOTIDE SEQUENCE [LARGE SCALE GENOMIC DNA]</scope>
    <source>
        <strain evidence="10 11">JCM 15481</strain>
    </source>
</reference>
<dbReference type="SUPFAM" id="SSF88723">
    <property type="entry name" value="PIN domain-like"/>
    <property type="match status" value="1"/>
</dbReference>
<evidence type="ECO:0000256" key="1">
    <source>
        <dbReference type="ARBA" id="ARBA00001946"/>
    </source>
</evidence>
<gene>
    <name evidence="8" type="primary">vapC</name>
    <name evidence="10" type="ORF">GCM10009802_09810</name>
</gene>
<feature type="domain" description="PIN" evidence="9">
    <location>
        <begin position="2"/>
        <end position="122"/>
    </location>
</feature>
<dbReference type="EMBL" id="BAAAPF010000014">
    <property type="protein sequence ID" value="GAA2111940.1"/>
    <property type="molecule type" value="Genomic_DNA"/>
</dbReference>
<dbReference type="RefSeq" id="WP_344288223.1">
    <property type="nucleotide sequence ID" value="NZ_BAAAPF010000014.1"/>
</dbReference>
<keyword evidence="8" id="KW-0800">Toxin</keyword>
<evidence type="ECO:0000256" key="2">
    <source>
        <dbReference type="ARBA" id="ARBA00022649"/>
    </source>
</evidence>
<dbReference type="InterPro" id="IPR022907">
    <property type="entry name" value="VapC_family"/>
</dbReference>
<evidence type="ECO:0000259" key="9">
    <source>
        <dbReference type="Pfam" id="PF01850"/>
    </source>
</evidence>
<dbReference type="Gene3D" id="3.40.50.1010">
    <property type="entry name" value="5'-nuclease"/>
    <property type="match status" value="1"/>
</dbReference>
<name>A0ABN2XJA8_9ACTN</name>
<dbReference type="InterPro" id="IPR029060">
    <property type="entry name" value="PIN-like_dom_sf"/>
</dbReference>
<dbReference type="PANTHER" id="PTHR33653">
    <property type="entry name" value="RIBONUCLEASE VAPC2"/>
    <property type="match status" value="1"/>
</dbReference>
<evidence type="ECO:0000256" key="3">
    <source>
        <dbReference type="ARBA" id="ARBA00022722"/>
    </source>
</evidence>
<evidence type="ECO:0000256" key="4">
    <source>
        <dbReference type="ARBA" id="ARBA00022723"/>
    </source>
</evidence>
<evidence type="ECO:0000313" key="11">
    <source>
        <dbReference type="Proteomes" id="UP001500443"/>
    </source>
</evidence>
<keyword evidence="6 8" id="KW-0460">Magnesium</keyword>
<comment type="similarity">
    <text evidence="7 8">Belongs to the PINc/VapC protein family.</text>
</comment>
<organism evidence="10 11">
    <name type="scientific">Streptomyces synnematoformans</name>
    <dbReference type="NCBI Taxonomy" id="415721"/>
    <lineage>
        <taxon>Bacteria</taxon>
        <taxon>Bacillati</taxon>
        <taxon>Actinomycetota</taxon>
        <taxon>Actinomycetes</taxon>
        <taxon>Kitasatosporales</taxon>
        <taxon>Streptomycetaceae</taxon>
        <taxon>Streptomyces</taxon>
    </lineage>
</organism>
<dbReference type="InterPro" id="IPR050556">
    <property type="entry name" value="Type_II_TA_system_RNase"/>
</dbReference>
<comment type="function">
    <text evidence="8">Toxic component of a toxin-antitoxin (TA) system. An RNase.</text>
</comment>
<keyword evidence="2 8" id="KW-1277">Toxin-antitoxin system</keyword>
<feature type="binding site" evidence="8">
    <location>
        <position position="104"/>
    </location>
    <ligand>
        <name>Mg(2+)</name>
        <dbReference type="ChEBI" id="CHEBI:18420"/>
    </ligand>
</feature>
<dbReference type="InterPro" id="IPR002716">
    <property type="entry name" value="PIN_dom"/>
</dbReference>
<accession>A0ABN2XJA8</accession>
<sequence>MIILDTNVLSELVKPVPEQRVIDWLDSLVPDEVVTTAVTAAELWYGVRRLPDGKRKSELAEGIDAMLFEDLGGRIEVFDAAAATRYADIVLARERLGRQIAAADAQIAAICAKRTATLATRNVKDFEGTGVMLVNPWDDATATRG</sequence>
<dbReference type="EC" id="3.1.-.-" evidence="8"/>
<protein>
    <recommendedName>
        <fullName evidence="8">Ribonuclease VapC</fullName>
        <shortName evidence="8">RNase VapC</shortName>
        <ecNumber evidence="8">3.1.-.-</ecNumber>
    </recommendedName>
    <alternativeName>
        <fullName evidence="8">Toxin VapC</fullName>
    </alternativeName>
</protein>
<dbReference type="Proteomes" id="UP001500443">
    <property type="component" value="Unassembled WGS sequence"/>
</dbReference>
<dbReference type="PANTHER" id="PTHR33653:SF1">
    <property type="entry name" value="RIBONUCLEASE VAPC2"/>
    <property type="match status" value="1"/>
</dbReference>
<evidence type="ECO:0000256" key="6">
    <source>
        <dbReference type="ARBA" id="ARBA00022842"/>
    </source>
</evidence>
<proteinExistence type="inferred from homology"/>
<keyword evidence="5 8" id="KW-0378">Hydrolase</keyword>
<evidence type="ECO:0000256" key="5">
    <source>
        <dbReference type="ARBA" id="ARBA00022801"/>
    </source>
</evidence>
<dbReference type="Pfam" id="PF01850">
    <property type="entry name" value="PIN"/>
    <property type="match status" value="1"/>
</dbReference>
<keyword evidence="11" id="KW-1185">Reference proteome</keyword>
<comment type="caution">
    <text evidence="10">The sequence shown here is derived from an EMBL/GenBank/DDBJ whole genome shotgun (WGS) entry which is preliminary data.</text>
</comment>
<evidence type="ECO:0000256" key="8">
    <source>
        <dbReference type="HAMAP-Rule" id="MF_00265"/>
    </source>
</evidence>
<dbReference type="CDD" id="cd18731">
    <property type="entry name" value="PIN_NgFitB-like"/>
    <property type="match status" value="1"/>
</dbReference>
<dbReference type="HAMAP" id="MF_00265">
    <property type="entry name" value="VapC_Nob1"/>
    <property type="match status" value="1"/>
</dbReference>
<feature type="binding site" evidence="8">
    <location>
        <position position="5"/>
    </location>
    <ligand>
        <name>Mg(2+)</name>
        <dbReference type="ChEBI" id="CHEBI:18420"/>
    </ligand>
</feature>
<keyword evidence="4 8" id="KW-0479">Metal-binding</keyword>